<keyword evidence="1" id="KW-1133">Transmembrane helix</keyword>
<keyword evidence="1" id="KW-0472">Membrane</keyword>
<protein>
    <submittedName>
        <fullName evidence="2">Uncharacterized protein</fullName>
    </submittedName>
</protein>
<feature type="transmembrane region" description="Helical" evidence="1">
    <location>
        <begin position="6"/>
        <end position="27"/>
    </location>
</feature>
<comment type="caution">
    <text evidence="2">The sequence shown here is derived from an EMBL/GenBank/DDBJ whole genome shotgun (WGS) entry which is preliminary data.</text>
</comment>
<dbReference type="RefSeq" id="WP_183656956.1">
    <property type="nucleotide sequence ID" value="NZ_JACIJG010000023.1"/>
</dbReference>
<evidence type="ECO:0000313" key="2">
    <source>
        <dbReference type="EMBL" id="MBB5704068.1"/>
    </source>
</evidence>
<feature type="transmembrane region" description="Helical" evidence="1">
    <location>
        <begin position="60"/>
        <end position="80"/>
    </location>
</feature>
<accession>A0A7W9EN17</accession>
<dbReference type="EMBL" id="JACIJG010000023">
    <property type="protein sequence ID" value="MBB5704068.1"/>
    <property type="molecule type" value="Genomic_DNA"/>
</dbReference>
<evidence type="ECO:0000256" key="1">
    <source>
        <dbReference type="SAM" id="Phobius"/>
    </source>
</evidence>
<organism evidence="2 3">
    <name type="scientific">Brucella daejeonensis</name>
    <dbReference type="NCBI Taxonomy" id="659015"/>
    <lineage>
        <taxon>Bacteria</taxon>
        <taxon>Pseudomonadati</taxon>
        <taxon>Pseudomonadota</taxon>
        <taxon>Alphaproteobacteria</taxon>
        <taxon>Hyphomicrobiales</taxon>
        <taxon>Brucellaceae</taxon>
        <taxon>Brucella/Ochrobactrum group</taxon>
        <taxon>Brucella</taxon>
    </lineage>
</organism>
<reference evidence="2 3" key="1">
    <citation type="submission" date="2020-08" db="EMBL/GenBank/DDBJ databases">
        <title>Genomic Encyclopedia of Type Strains, Phase IV (KMG-IV): sequencing the most valuable type-strain genomes for metagenomic binning, comparative biology and taxonomic classification.</title>
        <authorList>
            <person name="Goeker M."/>
        </authorList>
    </citation>
    <scope>NUCLEOTIDE SEQUENCE [LARGE SCALE GENOMIC DNA]</scope>
    <source>
        <strain evidence="2 3">DSM 26944</strain>
    </source>
</reference>
<gene>
    <name evidence="2" type="ORF">FHS76_003983</name>
</gene>
<name>A0A7W9EN17_9HYPH</name>
<dbReference type="Proteomes" id="UP000555546">
    <property type="component" value="Unassembled WGS sequence"/>
</dbReference>
<evidence type="ECO:0000313" key="3">
    <source>
        <dbReference type="Proteomes" id="UP000555546"/>
    </source>
</evidence>
<proteinExistence type="predicted"/>
<keyword evidence="1" id="KW-0812">Transmembrane</keyword>
<keyword evidence="3" id="KW-1185">Reference proteome</keyword>
<sequence length="85" mass="8769">MNPVNPWALIISGVAAAAMVAAIYFGLHHASIYEVLHTVDSASASAEALKAKTDARFLQLAHVGVFLTGVAIAATGFFGLNKANS</sequence>
<dbReference type="AlphaFoldDB" id="A0A7W9EN17"/>